<reference evidence="1 2" key="1">
    <citation type="submission" date="2018-12" db="EMBL/GenBank/DDBJ databases">
        <authorList>
            <consortium name="Pathogen Informatics"/>
        </authorList>
    </citation>
    <scope>NUCLEOTIDE SEQUENCE [LARGE SCALE GENOMIC DNA]</scope>
    <source>
        <strain evidence="1 2">NCTC13098</strain>
    </source>
</reference>
<name>A0A3P8LZI3_RAOTE</name>
<evidence type="ECO:0000313" key="2">
    <source>
        <dbReference type="Proteomes" id="UP000274346"/>
    </source>
</evidence>
<dbReference type="AlphaFoldDB" id="A0A3P8LZI3"/>
<dbReference type="EMBL" id="LR131271">
    <property type="protein sequence ID" value="VDR25790.1"/>
    <property type="molecule type" value="Genomic_DNA"/>
</dbReference>
<sequence>MMAAFTSPDHFVTVINHFYNGNKALNCEQSRTFGALPYTEDRIYSREPCCAVTLM</sequence>
<dbReference type="Proteomes" id="UP000274346">
    <property type="component" value="Chromosome"/>
</dbReference>
<accession>A0A3P8LZI3</accession>
<dbReference type="KEGG" id="rtg:NCTC13098_02123"/>
<protein>
    <submittedName>
        <fullName evidence="1">Uncharacterized protein</fullName>
    </submittedName>
</protein>
<proteinExistence type="predicted"/>
<evidence type="ECO:0000313" key="1">
    <source>
        <dbReference type="EMBL" id="VDR25790.1"/>
    </source>
</evidence>
<gene>
    <name evidence="1" type="ORF">NCTC13098_02123</name>
</gene>
<organism evidence="1 2">
    <name type="scientific">Raoultella terrigena</name>
    <name type="common">Klebsiella terrigena</name>
    <dbReference type="NCBI Taxonomy" id="577"/>
    <lineage>
        <taxon>Bacteria</taxon>
        <taxon>Pseudomonadati</taxon>
        <taxon>Pseudomonadota</taxon>
        <taxon>Gammaproteobacteria</taxon>
        <taxon>Enterobacterales</taxon>
        <taxon>Enterobacteriaceae</taxon>
        <taxon>Klebsiella/Raoultella group</taxon>
        <taxon>Raoultella</taxon>
    </lineage>
</organism>